<evidence type="ECO:0000256" key="5">
    <source>
        <dbReference type="SAM" id="Phobius"/>
    </source>
</evidence>
<proteinExistence type="predicted"/>
<dbReference type="AlphaFoldDB" id="A0A4R6RP40"/>
<feature type="transmembrane region" description="Helical" evidence="5">
    <location>
        <begin position="102"/>
        <end position="123"/>
    </location>
</feature>
<feature type="transmembrane region" description="Helical" evidence="5">
    <location>
        <begin position="49"/>
        <end position="70"/>
    </location>
</feature>
<feature type="transmembrane region" description="Helical" evidence="5">
    <location>
        <begin position="77"/>
        <end position="96"/>
    </location>
</feature>
<feature type="transmembrane region" description="Helical" evidence="5">
    <location>
        <begin position="428"/>
        <end position="446"/>
    </location>
</feature>
<feature type="transmembrane region" description="Helical" evidence="5">
    <location>
        <begin position="21"/>
        <end position="43"/>
    </location>
</feature>
<accession>A0A4R6RP40</accession>
<feature type="transmembrane region" description="Helical" evidence="5">
    <location>
        <begin position="165"/>
        <end position="186"/>
    </location>
</feature>
<dbReference type="Pfam" id="PF04932">
    <property type="entry name" value="Wzy_C"/>
    <property type="match status" value="1"/>
</dbReference>
<feature type="transmembrane region" description="Helical" evidence="5">
    <location>
        <begin position="235"/>
        <end position="256"/>
    </location>
</feature>
<feature type="transmembrane region" description="Helical" evidence="5">
    <location>
        <begin position="495"/>
        <end position="516"/>
    </location>
</feature>
<organism evidence="7 8">
    <name type="scientific">Aquabacterium commune</name>
    <dbReference type="NCBI Taxonomy" id="70586"/>
    <lineage>
        <taxon>Bacteria</taxon>
        <taxon>Pseudomonadati</taxon>
        <taxon>Pseudomonadota</taxon>
        <taxon>Betaproteobacteria</taxon>
        <taxon>Burkholderiales</taxon>
        <taxon>Aquabacterium</taxon>
    </lineage>
</organism>
<name>A0A4R6RP40_9BURK</name>
<keyword evidence="4 5" id="KW-0472">Membrane</keyword>
<feature type="domain" description="O-antigen ligase-related" evidence="6">
    <location>
        <begin position="274"/>
        <end position="435"/>
    </location>
</feature>
<evidence type="ECO:0000256" key="2">
    <source>
        <dbReference type="ARBA" id="ARBA00022692"/>
    </source>
</evidence>
<gene>
    <name evidence="7" type="ORF">EV672_101673</name>
</gene>
<evidence type="ECO:0000313" key="8">
    <source>
        <dbReference type="Proteomes" id="UP000294593"/>
    </source>
</evidence>
<evidence type="ECO:0000256" key="4">
    <source>
        <dbReference type="ARBA" id="ARBA00023136"/>
    </source>
</evidence>
<feature type="transmembrane region" description="Helical" evidence="5">
    <location>
        <begin position="466"/>
        <end position="483"/>
    </location>
</feature>
<feature type="transmembrane region" description="Helical" evidence="5">
    <location>
        <begin position="268"/>
        <end position="284"/>
    </location>
</feature>
<protein>
    <submittedName>
        <fullName evidence="7">O-antigen ligase-like membrane protein</fullName>
    </submittedName>
</protein>
<feature type="transmembrane region" description="Helical" evidence="5">
    <location>
        <begin position="198"/>
        <end position="215"/>
    </location>
</feature>
<dbReference type="GO" id="GO:0016874">
    <property type="term" value="F:ligase activity"/>
    <property type="evidence" value="ECO:0007669"/>
    <property type="project" value="UniProtKB-KW"/>
</dbReference>
<keyword evidence="3 5" id="KW-1133">Transmembrane helix</keyword>
<sequence>MGTLTVRAGSFALQRLMWLRANLLGISLTLVLGVLIPLLVNFWMVSSPFTVLMVLRFIVVGVVLLAAFHFVSTDAPWYVRAVMSVILGQAILNYGFSNMVVGAGGAKVTVAELSVFLGLLFLLPKTIHVLKKIPAFWVCLVAMAVPIAVHLYGDMQRHGMSAVRDILSVVDLIYFMGGLAVTVYGLSQGKWVSWRNRLLTLWIVMGVVYGLLSPISPYIRALSPGFQSYQQTVPVLGHMLTAAFNSAVAVAAWFALPHLFPQRAWLKYPFVVLLMLNALIMVAVSQSRNYYAIFLGLPLVLAYFGYRKAFVSTMVGVVLLVAGLGVVEVFGIKIPGRINEVTLSAMIDRAMTLSGKHGDEAGAHGVNQRLDWWMSSLDKWSASPETILFGVGYGQALTNFSSPGGDYGEGVAVREPHNSAVSSLSRGGLVYFCLWAYIVLIPFFAAARGAKRAPVSESDNGHYRGVATWSVILMGMYLLTSLSEPIFETPSIASMYYFVAGMALVEFMVVTGKLTVPLQPLAQRRRV</sequence>
<feature type="transmembrane region" description="Helical" evidence="5">
    <location>
        <begin position="135"/>
        <end position="153"/>
    </location>
</feature>
<dbReference type="RefSeq" id="WP_133606176.1">
    <property type="nucleotide sequence ID" value="NZ_SNXW01000001.1"/>
</dbReference>
<evidence type="ECO:0000259" key="6">
    <source>
        <dbReference type="Pfam" id="PF04932"/>
    </source>
</evidence>
<comment type="subcellular location">
    <subcellularLocation>
        <location evidence="1">Membrane</location>
        <topology evidence="1">Multi-pass membrane protein</topology>
    </subcellularLocation>
</comment>
<dbReference type="InterPro" id="IPR007016">
    <property type="entry name" value="O-antigen_ligase-rel_domated"/>
</dbReference>
<keyword evidence="2 5" id="KW-0812">Transmembrane</keyword>
<dbReference type="Proteomes" id="UP000294593">
    <property type="component" value="Unassembled WGS sequence"/>
</dbReference>
<evidence type="ECO:0000256" key="1">
    <source>
        <dbReference type="ARBA" id="ARBA00004141"/>
    </source>
</evidence>
<dbReference type="EMBL" id="SNXW01000001">
    <property type="protein sequence ID" value="TDP88521.1"/>
    <property type="molecule type" value="Genomic_DNA"/>
</dbReference>
<feature type="transmembrane region" description="Helical" evidence="5">
    <location>
        <begin position="313"/>
        <end position="334"/>
    </location>
</feature>
<dbReference type="OrthoDB" id="185849at2"/>
<keyword evidence="8" id="KW-1185">Reference proteome</keyword>
<dbReference type="GO" id="GO:0016020">
    <property type="term" value="C:membrane"/>
    <property type="evidence" value="ECO:0007669"/>
    <property type="project" value="UniProtKB-SubCell"/>
</dbReference>
<reference evidence="7 8" key="1">
    <citation type="submission" date="2019-03" db="EMBL/GenBank/DDBJ databases">
        <title>Genomic Encyclopedia of Type Strains, Phase IV (KMG-IV): sequencing the most valuable type-strain genomes for metagenomic binning, comparative biology and taxonomic classification.</title>
        <authorList>
            <person name="Goeker M."/>
        </authorList>
    </citation>
    <scope>NUCLEOTIDE SEQUENCE [LARGE SCALE GENOMIC DNA]</scope>
    <source>
        <strain evidence="7 8">DSM 11901</strain>
    </source>
</reference>
<evidence type="ECO:0000256" key="3">
    <source>
        <dbReference type="ARBA" id="ARBA00022989"/>
    </source>
</evidence>
<comment type="caution">
    <text evidence="7">The sequence shown here is derived from an EMBL/GenBank/DDBJ whole genome shotgun (WGS) entry which is preliminary data.</text>
</comment>
<keyword evidence="7" id="KW-0436">Ligase</keyword>
<evidence type="ECO:0000313" key="7">
    <source>
        <dbReference type="EMBL" id="TDP88521.1"/>
    </source>
</evidence>